<feature type="signal peptide" evidence="2">
    <location>
        <begin position="1"/>
        <end position="23"/>
    </location>
</feature>
<dbReference type="Gene3D" id="3.40.50.1820">
    <property type="entry name" value="alpha/beta hydrolase"/>
    <property type="match status" value="1"/>
</dbReference>
<evidence type="ECO:0000313" key="4">
    <source>
        <dbReference type="Proteomes" id="UP000015453"/>
    </source>
</evidence>
<keyword evidence="4" id="KW-1185">Reference proteome</keyword>
<dbReference type="EMBL" id="AUSU01009039">
    <property type="protein sequence ID" value="EPS58622.1"/>
    <property type="molecule type" value="Genomic_DNA"/>
</dbReference>
<keyword evidence="3" id="KW-0378">Hydrolase</keyword>
<dbReference type="GO" id="GO:0004185">
    <property type="term" value="F:serine-type carboxypeptidase activity"/>
    <property type="evidence" value="ECO:0007669"/>
    <property type="project" value="InterPro"/>
</dbReference>
<comment type="caution">
    <text evidence="3">The sequence shown here is derived from an EMBL/GenBank/DDBJ whole genome shotgun (WGS) entry which is preliminary data.</text>
</comment>
<dbReference type="SUPFAM" id="SSF53474">
    <property type="entry name" value="alpha/beta-Hydrolases"/>
    <property type="match status" value="1"/>
</dbReference>
<keyword evidence="3" id="KW-0645">Protease</keyword>
<reference evidence="3 4" key="1">
    <citation type="journal article" date="2013" name="BMC Genomics">
        <title>The miniature genome of a carnivorous plant Genlisea aurea contains a low number of genes and short non-coding sequences.</title>
        <authorList>
            <person name="Leushkin E.V."/>
            <person name="Sutormin R.A."/>
            <person name="Nabieva E.R."/>
            <person name="Penin A.A."/>
            <person name="Kondrashov A.S."/>
            <person name="Logacheva M.D."/>
        </authorList>
    </citation>
    <scope>NUCLEOTIDE SEQUENCE [LARGE SCALE GENOMIC DNA]</scope>
</reference>
<dbReference type="AlphaFoldDB" id="S8DGV4"/>
<accession>S8DGV4</accession>
<name>S8DGV4_9LAMI</name>
<dbReference type="Pfam" id="PF00450">
    <property type="entry name" value="Peptidase_S10"/>
    <property type="match status" value="1"/>
</dbReference>
<feature type="chain" id="PRO_5004562471" evidence="2">
    <location>
        <begin position="24"/>
        <end position="89"/>
    </location>
</feature>
<dbReference type="InterPro" id="IPR001563">
    <property type="entry name" value="Peptidase_S10"/>
</dbReference>
<evidence type="ECO:0000256" key="1">
    <source>
        <dbReference type="ARBA" id="ARBA00009431"/>
    </source>
</evidence>
<dbReference type="Proteomes" id="UP000015453">
    <property type="component" value="Unassembled WGS sequence"/>
</dbReference>
<keyword evidence="3" id="KW-0121">Carboxypeptidase</keyword>
<proteinExistence type="inferred from homology"/>
<sequence>MGNKTVLLLLLQVFLLIINSARSVSSTGEEYSDRIAALPGQPSVSFGQYSGYVTVSDAAGRALFYWLAEADNNASSKPLLLWLNGEFCI</sequence>
<dbReference type="OrthoDB" id="909649at2759"/>
<gene>
    <name evidence="3" type="ORF">M569_16191</name>
</gene>
<dbReference type="InterPro" id="IPR029058">
    <property type="entry name" value="AB_hydrolase_fold"/>
</dbReference>
<evidence type="ECO:0000256" key="2">
    <source>
        <dbReference type="SAM" id="SignalP"/>
    </source>
</evidence>
<organism evidence="3 4">
    <name type="scientific">Genlisea aurea</name>
    <dbReference type="NCBI Taxonomy" id="192259"/>
    <lineage>
        <taxon>Eukaryota</taxon>
        <taxon>Viridiplantae</taxon>
        <taxon>Streptophyta</taxon>
        <taxon>Embryophyta</taxon>
        <taxon>Tracheophyta</taxon>
        <taxon>Spermatophyta</taxon>
        <taxon>Magnoliopsida</taxon>
        <taxon>eudicotyledons</taxon>
        <taxon>Gunneridae</taxon>
        <taxon>Pentapetalae</taxon>
        <taxon>asterids</taxon>
        <taxon>lamiids</taxon>
        <taxon>Lamiales</taxon>
        <taxon>Lentibulariaceae</taxon>
        <taxon>Genlisea</taxon>
    </lineage>
</organism>
<comment type="similarity">
    <text evidence="1">Belongs to the peptidase S10 family.</text>
</comment>
<protein>
    <submittedName>
        <fullName evidence="3">Serine carboxypeptidase-like 45</fullName>
    </submittedName>
</protein>
<keyword evidence="2" id="KW-0732">Signal</keyword>
<dbReference type="GO" id="GO:0006508">
    <property type="term" value="P:proteolysis"/>
    <property type="evidence" value="ECO:0007669"/>
    <property type="project" value="InterPro"/>
</dbReference>
<evidence type="ECO:0000313" key="3">
    <source>
        <dbReference type="EMBL" id="EPS58622.1"/>
    </source>
</evidence>